<dbReference type="Proteomes" id="UP000296883">
    <property type="component" value="Chromosome"/>
</dbReference>
<accession>A0A4Z0DBH9</accession>
<dbReference type="RefSeq" id="WP_135254059.1">
    <property type="nucleotide sequence ID" value="NZ_CP038865.1"/>
</dbReference>
<evidence type="ECO:0000313" key="3">
    <source>
        <dbReference type="Proteomes" id="UP000296883"/>
    </source>
</evidence>
<name>A0A4Z0DBH9_9ENTE</name>
<organism evidence="1 3">
    <name type="scientific">Vagococcus xieshaowenii</name>
    <dbReference type="NCBI Taxonomy" id="2562451"/>
    <lineage>
        <taxon>Bacteria</taxon>
        <taxon>Bacillati</taxon>
        <taxon>Bacillota</taxon>
        <taxon>Bacilli</taxon>
        <taxon>Lactobacillales</taxon>
        <taxon>Enterococcaceae</taxon>
        <taxon>Vagococcus</taxon>
    </lineage>
</organism>
<evidence type="ECO:0000313" key="2">
    <source>
        <dbReference type="EMBL" id="TFZ42271.1"/>
    </source>
</evidence>
<dbReference type="AlphaFoldDB" id="A0A4Z0DBH9"/>
<evidence type="ECO:0000313" key="4">
    <source>
        <dbReference type="Proteomes" id="UP000297725"/>
    </source>
</evidence>
<dbReference type="EMBL" id="SRHU01000013">
    <property type="protein sequence ID" value="TFZ42271.1"/>
    <property type="molecule type" value="Genomic_DNA"/>
</dbReference>
<reference evidence="2 4" key="1">
    <citation type="submission" date="2019-03" db="EMBL/GenBank/DDBJ databases">
        <title>Vagococcus sp. was isolated fron gut of Carduelis flavirostris.</title>
        <authorList>
            <person name="Ge Y."/>
        </authorList>
    </citation>
    <scope>NUCLEOTIDE SEQUENCE [LARGE SCALE GENOMIC DNA]</scope>
    <source>
        <strain evidence="2 4">CF-210</strain>
    </source>
</reference>
<gene>
    <name evidence="2" type="ORF">E4031_03580</name>
    <name evidence="1" type="ORF">E4Z98_03070</name>
</gene>
<protein>
    <submittedName>
        <fullName evidence="1">Uncharacterized protein</fullName>
    </submittedName>
</protein>
<keyword evidence="3" id="KW-1185">Reference proteome</keyword>
<sequence length="475" mass="57075">MRKSLEQVYVMIQSNKLESTDVIESQVNDWFWLGKLLSNQDILLYQEIVEGDLVEHDERVFSKKIPTWSKQIRTHLTAKNNQVSCECYVENGYLAQTILLSFERYKEMQSLIEDYIDCRMMNKGLYAYIRDYQEYLSHNLFYLEERDQYIEQELPLLRKMKNDEHETVVDCSQLSGYDLMYERLCLTSCWKMWFSSLYYHLVPKQAFLDVQQVDSIEELDNEVIKIKLFDSPVDWPIPANQHFQKLFRKQLGFDQIEWINGVGVLEDPYAEFIKAPQMIQMIQYQNDYLQPIEKNKATHFVSRMFNYTEQVYIESRQHGQLNYQAYFPFEIKETKENLAYWLLNTEYCLDGGTEAFTYYIDYYLRALQKLSMYKKQATVLKFYLPEKAFNQLALDNLVQSLTEKKYLIYPSLDNNHYLVVKYGQTMSIQFEQANKLREDTKNWRQPTEDEIKEKQESLDDKIKNFFHQNSVKKEE</sequence>
<evidence type="ECO:0000313" key="1">
    <source>
        <dbReference type="EMBL" id="QCA28341.1"/>
    </source>
</evidence>
<proteinExistence type="predicted"/>
<dbReference type="Proteomes" id="UP000297725">
    <property type="component" value="Unassembled WGS sequence"/>
</dbReference>
<dbReference type="KEGG" id="vac:E4Z98_03070"/>
<accession>A0A7Z2B2Q7</accession>
<dbReference type="EMBL" id="CP038865">
    <property type="protein sequence ID" value="QCA28341.1"/>
    <property type="molecule type" value="Genomic_DNA"/>
</dbReference>
<dbReference type="OrthoDB" id="2188649at2"/>
<reference evidence="1 3" key="2">
    <citation type="journal article" date="2020" name="Int. J. Syst. Evol. Microbiol.">
        <title>Vagococcus xieshaowenii sp. nov., isolated from snow finch (Montifringilla taczanowskii) cloacal content.</title>
        <authorList>
            <person name="Ge Y."/>
            <person name="Yang J."/>
            <person name="Lai X.H."/>
            <person name="Zhang G."/>
            <person name="Jin D."/>
            <person name="Lu S."/>
            <person name="Wang B."/>
            <person name="Huang Y."/>
            <person name="Huang Y."/>
            <person name="Ren Z."/>
            <person name="Zhang X."/>
            <person name="Xu J."/>
        </authorList>
    </citation>
    <scope>NUCLEOTIDE SEQUENCE [LARGE SCALE GENOMIC DNA]</scope>
    <source>
        <strain evidence="1">Personal::cf-49</strain>
        <strain evidence="3">personal::cf-49</strain>
    </source>
</reference>